<dbReference type="InterPro" id="IPR036291">
    <property type="entry name" value="NAD(P)-bd_dom_sf"/>
</dbReference>
<organism evidence="3 4">
    <name type="scientific">Acidocella aquatica</name>
    <dbReference type="NCBI Taxonomy" id="1922313"/>
    <lineage>
        <taxon>Bacteria</taxon>
        <taxon>Pseudomonadati</taxon>
        <taxon>Pseudomonadota</taxon>
        <taxon>Alphaproteobacteria</taxon>
        <taxon>Acetobacterales</taxon>
        <taxon>Acidocellaceae</taxon>
        <taxon>Acidocella</taxon>
    </lineage>
</organism>
<dbReference type="PROSITE" id="PS00061">
    <property type="entry name" value="ADH_SHORT"/>
    <property type="match status" value="1"/>
</dbReference>
<protein>
    <submittedName>
        <fullName evidence="3">Short-chain dehydrogenase/reductase</fullName>
    </submittedName>
</protein>
<dbReference type="PANTHER" id="PTHR42760:SF135">
    <property type="entry name" value="BLL7886 PROTEIN"/>
    <property type="match status" value="1"/>
</dbReference>
<dbReference type="PRINTS" id="PR00081">
    <property type="entry name" value="GDHRDH"/>
</dbReference>
<reference evidence="4" key="1">
    <citation type="journal article" date="2019" name="Int. J. Syst. Evol. Microbiol.">
        <title>The Global Catalogue of Microorganisms (GCM) 10K type strain sequencing project: providing services to taxonomists for standard genome sequencing and annotation.</title>
        <authorList>
            <consortium name="The Broad Institute Genomics Platform"/>
            <consortium name="The Broad Institute Genome Sequencing Center for Infectious Disease"/>
            <person name="Wu L."/>
            <person name="Ma J."/>
        </authorList>
    </citation>
    <scope>NUCLEOTIDE SEQUENCE [LARGE SCALE GENOMIC DNA]</scope>
    <source>
        <strain evidence="4">NBRC 112502</strain>
    </source>
</reference>
<dbReference type="InterPro" id="IPR020904">
    <property type="entry name" value="Sc_DH/Rdtase_CS"/>
</dbReference>
<dbReference type="RefSeq" id="WP_284256667.1">
    <property type="nucleotide sequence ID" value="NZ_BSOS01000008.1"/>
</dbReference>
<proteinExistence type="inferred from homology"/>
<evidence type="ECO:0000256" key="1">
    <source>
        <dbReference type="ARBA" id="ARBA00006484"/>
    </source>
</evidence>
<gene>
    <name evidence="3" type="ORF">GCM10010909_07540</name>
</gene>
<dbReference type="Proteomes" id="UP001156641">
    <property type="component" value="Unassembled WGS sequence"/>
</dbReference>
<accession>A0ABQ6A5D7</accession>
<dbReference type="SMART" id="SM00822">
    <property type="entry name" value="PKS_KR"/>
    <property type="match status" value="1"/>
</dbReference>
<keyword evidence="4" id="KW-1185">Reference proteome</keyword>
<evidence type="ECO:0000259" key="2">
    <source>
        <dbReference type="SMART" id="SM00822"/>
    </source>
</evidence>
<dbReference type="PRINTS" id="PR00080">
    <property type="entry name" value="SDRFAMILY"/>
</dbReference>
<dbReference type="Pfam" id="PF13561">
    <property type="entry name" value="adh_short_C2"/>
    <property type="match status" value="1"/>
</dbReference>
<comment type="similarity">
    <text evidence="1">Belongs to the short-chain dehydrogenases/reductases (SDR) family.</text>
</comment>
<dbReference type="Gene3D" id="3.40.50.720">
    <property type="entry name" value="NAD(P)-binding Rossmann-like Domain"/>
    <property type="match status" value="1"/>
</dbReference>
<dbReference type="SUPFAM" id="SSF51735">
    <property type="entry name" value="NAD(P)-binding Rossmann-fold domains"/>
    <property type="match status" value="1"/>
</dbReference>
<evidence type="ECO:0000313" key="4">
    <source>
        <dbReference type="Proteomes" id="UP001156641"/>
    </source>
</evidence>
<dbReference type="CDD" id="cd05233">
    <property type="entry name" value="SDR_c"/>
    <property type="match status" value="1"/>
</dbReference>
<dbReference type="PANTHER" id="PTHR42760">
    <property type="entry name" value="SHORT-CHAIN DEHYDROGENASES/REDUCTASES FAMILY MEMBER"/>
    <property type="match status" value="1"/>
</dbReference>
<evidence type="ECO:0000313" key="3">
    <source>
        <dbReference type="EMBL" id="GLR66076.1"/>
    </source>
</evidence>
<dbReference type="InterPro" id="IPR057326">
    <property type="entry name" value="KR_dom"/>
</dbReference>
<comment type="caution">
    <text evidence="3">The sequence shown here is derived from an EMBL/GenBank/DDBJ whole genome shotgun (WGS) entry which is preliminary data.</text>
</comment>
<feature type="domain" description="Ketoreductase" evidence="2">
    <location>
        <begin position="9"/>
        <end position="181"/>
    </location>
</feature>
<name>A0ABQ6A5D7_9PROT</name>
<sequence length="250" mass="25709">MAAKNLAGKVALVTGGTRGIGRAIAETLTAAGVKTYVCGRTPGDLPATLSFLACDVRDPEAVRAMINEIAAREGGLDFVVNNAGGSPHAEAALASPRFSERIVQLNLLAPLHVSQAAYPYLKARGGAIVNIASVSAVRPSPGTSVYAAAKAGLLGLSRSLAHEWGPEIRVNVLILGYIETGTTDATYGDAEKQAAIGRNIAAGRLGRAEEVAEVVVFLLSPAASYITGAELQVHGGGERPPFLDIVKSEG</sequence>
<dbReference type="NCBIfam" id="NF005893">
    <property type="entry name" value="PRK07856.1"/>
    <property type="match status" value="1"/>
</dbReference>
<dbReference type="InterPro" id="IPR002347">
    <property type="entry name" value="SDR_fam"/>
</dbReference>
<dbReference type="EMBL" id="BSOS01000008">
    <property type="protein sequence ID" value="GLR66076.1"/>
    <property type="molecule type" value="Genomic_DNA"/>
</dbReference>